<dbReference type="GO" id="GO:0080090">
    <property type="term" value="P:regulation of primary metabolic process"/>
    <property type="evidence" value="ECO:0007669"/>
    <property type="project" value="UniProtKB-ARBA"/>
</dbReference>
<reference evidence="10 11" key="1">
    <citation type="submission" date="2020-09" db="EMBL/GenBank/DDBJ databases">
        <title>De no assembly of potato wild relative species, Solanum commersonii.</title>
        <authorList>
            <person name="Cho K."/>
        </authorList>
    </citation>
    <scope>NUCLEOTIDE SEQUENCE [LARGE SCALE GENOMIC DNA]</scope>
    <source>
        <strain evidence="10">LZ3.2</strain>
        <tissue evidence="10">Leaf</tissue>
    </source>
</reference>
<dbReference type="Pfam" id="PF00249">
    <property type="entry name" value="Myb_DNA-binding"/>
    <property type="match status" value="2"/>
</dbReference>
<dbReference type="SUPFAM" id="SSF46689">
    <property type="entry name" value="Homeodomain-like"/>
    <property type="match status" value="1"/>
</dbReference>
<dbReference type="GO" id="GO:0000976">
    <property type="term" value="F:transcription cis-regulatory region binding"/>
    <property type="evidence" value="ECO:0007669"/>
    <property type="project" value="UniProtKB-ARBA"/>
</dbReference>
<dbReference type="PROSITE" id="PS51294">
    <property type="entry name" value="HTH_MYB"/>
    <property type="match status" value="2"/>
</dbReference>
<evidence type="ECO:0000313" key="11">
    <source>
        <dbReference type="Proteomes" id="UP000824120"/>
    </source>
</evidence>
<keyword evidence="2" id="KW-0677">Repeat</keyword>
<keyword evidence="4" id="KW-0238">DNA-binding</keyword>
<dbReference type="GO" id="GO:0005634">
    <property type="term" value="C:nucleus"/>
    <property type="evidence" value="ECO:0007669"/>
    <property type="project" value="UniProtKB-SubCell"/>
</dbReference>
<feature type="compositionally biased region" description="Basic residues" evidence="7">
    <location>
        <begin position="125"/>
        <end position="141"/>
    </location>
</feature>
<comment type="caution">
    <text evidence="10">The sequence shown here is derived from an EMBL/GenBank/DDBJ whole genome shotgun (WGS) entry which is preliminary data.</text>
</comment>
<evidence type="ECO:0000256" key="5">
    <source>
        <dbReference type="ARBA" id="ARBA00023163"/>
    </source>
</evidence>
<protein>
    <submittedName>
        <fullName evidence="10">Uncharacterized protein</fullName>
    </submittedName>
</protein>
<evidence type="ECO:0000256" key="2">
    <source>
        <dbReference type="ARBA" id="ARBA00022737"/>
    </source>
</evidence>
<dbReference type="InterPro" id="IPR017930">
    <property type="entry name" value="Myb_dom"/>
</dbReference>
<keyword evidence="5" id="KW-0804">Transcription</keyword>
<dbReference type="FunFam" id="1.10.10.60:FF:000001">
    <property type="entry name" value="MYB-related transcription factor"/>
    <property type="match status" value="1"/>
</dbReference>
<feature type="compositionally biased region" description="Basic residues" evidence="7">
    <location>
        <begin position="149"/>
        <end position="158"/>
    </location>
</feature>
<evidence type="ECO:0000256" key="4">
    <source>
        <dbReference type="ARBA" id="ARBA00023125"/>
    </source>
</evidence>
<dbReference type="Gene3D" id="1.10.10.60">
    <property type="entry name" value="Homeodomain-like"/>
    <property type="match status" value="2"/>
</dbReference>
<evidence type="ECO:0000256" key="3">
    <source>
        <dbReference type="ARBA" id="ARBA00023015"/>
    </source>
</evidence>
<dbReference type="PROSITE" id="PS50090">
    <property type="entry name" value="MYB_LIKE"/>
    <property type="match status" value="2"/>
</dbReference>
<dbReference type="SMART" id="SM00717">
    <property type="entry name" value="SANT"/>
    <property type="match status" value="2"/>
</dbReference>
<dbReference type="CDD" id="cd00167">
    <property type="entry name" value="SANT"/>
    <property type="match status" value="2"/>
</dbReference>
<evidence type="ECO:0000256" key="7">
    <source>
        <dbReference type="SAM" id="MobiDB-lite"/>
    </source>
</evidence>
<dbReference type="InterPro" id="IPR001005">
    <property type="entry name" value="SANT/Myb"/>
</dbReference>
<gene>
    <name evidence="10" type="ORF">H5410_039990</name>
</gene>
<dbReference type="PANTHER" id="PTHR47999">
    <property type="entry name" value="TRANSCRIPTION FACTOR MYB8-RELATED-RELATED"/>
    <property type="match status" value="1"/>
</dbReference>
<dbReference type="FunFam" id="1.10.10.60:FF:000394">
    <property type="entry name" value="MYB transcription factor"/>
    <property type="match status" value="1"/>
</dbReference>
<dbReference type="AlphaFoldDB" id="A0A9J5XQ40"/>
<evidence type="ECO:0000259" key="8">
    <source>
        <dbReference type="PROSITE" id="PS50090"/>
    </source>
</evidence>
<name>A0A9J5XQ40_SOLCO</name>
<dbReference type="OrthoDB" id="2143914at2759"/>
<dbReference type="GO" id="GO:0010597">
    <property type="term" value="P:green leaf volatile biosynthetic process"/>
    <property type="evidence" value="ECO:0007669"/>
    <property type="project" value="UniProtKB-ARBA"/>
</dbReference>
<dbReference type="GO" id="GO:0051707">
    <property type="term" value="P:response to other organism"/>
    <property type="evidence" value="ECO:0007669"/>
    <property type="project" value="UniProtKB-ARBA"/>
</dbReference>
<dbReference type="InterPro" id="IPR009057">
    <property type="entry name" value="Homeodomain-like_sf"/>
</dbReference>
<comment type="subcellular location">
    <subcellularLocation>
        <location evidence="1">Nucleus</location>
    </subcellularLocation>
</comment>
<evidence type="ECO:0000259" key="9">
    <source>
        <dbReference type="PROSITE" id="PS51294"/>
    </source>
</evidence>
<dbReference type="EMBL" id="JACXVP010000008">
    <property type="protein sequence ID" value="KAG5589476.1"/>
    <property type="molecule type" value="Genomic_DNA"/>
</dbReference>
<dbReference type="Proteomes" id="UP000824120">
    <property type="component" value="Chromosome 8"/>
</dbReference>
<feature type="domain" description="Myb-like" evidence="8">
    <location>
        <begin position="9"/>
        <end position="61"/>
    </location>
</feature>
<keyword evidence="3" id="KW-0805">Transcription regulation</keyword>
<dbReference type="InterPro" id="IPR015495">
    <property type="entry name" value="Myb_TF_plants"/>
</dbReference>
<accession>A0A9J5XQ40</accession>
<feature type="domain" description="HTH myb-type" evidence="9">
    <location>
        <begin position="9"/>
        <end position="61"/>
    </location>
</feature>
<feature type="domain" description="Myb-like" evidence="8">
    <location>
        <begin position="62"/>
        <end position="112"/>
    </location>
</feature>
<proteinExistence type="predicted"/>
<organism evidence="10 11">
    <name type="scientific">Solanum commersonii</name>
    <name type="common">Commerson's wild potato</name>
    <name type="synonym">Commerson's nightshade</name>
    <dbReference type="NCBI Taxonomy" id="4109"/>
    <lineage>
        <taxon>Eukaryota</taxon>
        <taxon>Viridiplantae</taxon>
        <taxon>Streptophyta</taxon>
        <taxon>Embryophyta</taxon>
        <taxon>Tracheophyta</taxon>
        <taxon>Spermatophyta</taxon>
        <taxon>Magnoliopsida</taxon>
        <taxon>eudicotyledons</taxon>
        <taxon>Gunneridae</taxon>
        <taxon>Pentapetalae</taxon>
        <taxon>asterids</taxon>
        <taxon>lamiids</taxon>
        <taxon>Solanales</taxon>
        <taxon>Solanaceae</taxon>
        <taxon>Solanoideae</taxon>
        <taxon>Solaneae</taxon>
        <taxon>Solanum</taxon>
    </lineage>
</organism>
<dbReference type="PANTHER" id="PTHR47999:SF62">
    <property type="entry name" value="MYB TRANSCRIPTION FACTOR MYB92"/>
    <property type="match status" value="1"/>
</dbReference>
<keyword evidence="11" id="KW-1185">Reference proteome</keyword>
<evidence type="ECO:0000256" key="6">
    <source>
        <dbReference type="ARBA" id="ARBA00023242"/>
    </source>
</evidence>
<sequence>MGRAPCCAKEGIRKGPWSTKEDLLLTNYIKENGEGQWRNLPNKAGLLRCGKSCRLRWMNYLRPGIKRGNFIQDEEDLIIRLHSLLGNRWSLIAGRLPGRTDNEIKNYWNTHVIKKLKIAGIQPKLHKVHKVSPKKEPKKKPKTENPRKKQDKMKKNNKKKDQSLDTPQVVFVPKPIRLSSGLIRNSSVEDVALLSNSSLCCSDSPKMLPQTCQVLKKCTISKGSDIHLSAFLKSPNNIASPSDSYEEGDINNKKINVITNDDENVEGKIKEVSFIPCASNLLFDEVLLDGFCDLSNESMLEKVYEEYLQLISEKCYNQDDPMLM</sequence>
<evidence type="ECO:0000256" key="1">
    <source>
        <dbReference type="ARBA" id="ARBA00004123"/>
    </source>
</evidence>
<feature type="region of interest" description="Disordered" evidence="7">
    <location>
        <begin position="125"/>
        <end position="166"/>
    </location>
</feature>
<feature type="domain" description="HTH myb-type" evidence="9">
    <location>
        <begin position="62"/>
        <end position="116"/>
    </location>
</feature>
<evidence type="ECO:0000313" key="10">
    <source>
        <dbReference type="EMBL" id="KAG5589476.1"/>
    </source>
</evidence>
<keyword evidence="6" id="KW-0539">Nucleus</keyword>